<dbReference type="GeneID" id="9347607"/>
<evidence type="ECO:0000313" key="2">
    <source>
        <dbReference type="Proteomes" id="UP000000391"/>
    </source>
</evidence>
<dbReference type="STRING" id="644295.Metev_1948"/>
<accession>D7EAA7</accession>
<sequence length="110" mass="12720">MAKRPFKFRLLELCTDEEPHWNNDLVNQVAKEYDSENNKFMKETLNFDLIELAAYGFLQDIEQKIDDEGVWLKGALLHKYVITDYGKARAQDACLGPDIGLKKKREAGEI</sequence>
<protein>
    <submittedName>
        <fullName evidence="1">Uncharacterized protein</fullName>
    </submittedName>
</protein>
<dbReference type="KEGG" id="mev:Metev_1948"/>
<dbReference type="Proteomes" id="UP000000391">
    <property type="component" value="Chromosome"/>
</dbReference>
<dbReference type="EMBL" id="CP002069">
    <property type="protein sequence ID" value="ADI74778.1"/>
    <property type="molecule type" value="Genomic_DNA"/>
</dbReference>
<gene>
    <name evidence="1" type="ordered locus">Metev_1948</name>
</gene>
<evidence type="ECO:0000313" key="1">
    <source>
        <dbReference type="EMBL" id="ADI74778.1"/>
    </source>
</evidence>
<dbReference type="AlphaFoldDB" id="D7EAA7"/>
<dbReference type="RefSeq" id="WP_013195343.1">
    <property type="nucleotide sequence ID" value="NC_014253.1"/>
</dbReference>
<keyword evidence="2" id="KW-1185">Reference proteome</keyword>
<organism evidence="1 2">
    <name type="scientific">Methanohalobium evestigatum (strain ATCC BAA-1072 / DSM 3721 / NBRC 107634 / OCM 161 / Z-7303)</name>
    <dbReference type="NCBI Taxonomy" id="644295"/>
    <lineage>
        <taxon>Archaea</taxon>
        <taxon>Methanobacteriati</taxon>
        <taxon>Methanobacteriota</taxon>
        <taxon>Stenosarchaea group</taxon>
        <taxon>Methanomicrobia</taxon>
        <taxon>Methanosarcinales</taxon>
        <taxon>Methanosarcinaceae</taxon>
        <taxon>Methanohalobium</taxon>
    </lineage>
</organism>
<dbReference type="HOGENOM" id="CLU_2340169_0_0_2"/>
<proteinExistence type="predicted"/>
<reference evidence="1 2" key="1">
    <citation type="submission" date="2010-06" db="EMBL/GenBank/DDBJ databases">
        <title>Complete sequence chromosome of Methanohalobium evestigatum Z-7303.</title>
        <authorList>
            <consortium name="US DOE Joint Genome Institute"/>
            <person name="Lucas S."/>
            <person name="Copeland A."/>
            <person name="Lapidus A."/>
            <person name="Cheng J.-F."/>
            <person name="Bruce D."/>
            <person name="Goodwin L."/>
            <person name="Pitluck S."/>
            <person name="Saunders E."/>
            <person name="Detter J.C."/>
            <person name="Han C."/>
            <person name="Tapia R."/>
            <person name="Land M."/>
            <person name="Hauser L."/>
            <person name="Kyrpides N."/>
            <person name="Mikhailova N."/>
            <person name="Sieprawska-Lupa M."/>
            <person name="Whitman W.B."/>
            <person name="Anderson I."/>
            <person name="Woyke T."/>
        </authorList>
    </citation>
    <scope>NUCLEOTIDE SEQUENCE [LARGE SCALE GENOMIC DNA]</scope>
    <source>
        <strain evidence="2">ATCC BAA-1072 / DSM 3721 / NBRC 107634 / OCM 161 / Z-7303</strain>
    </source>
</reference>
<dbReference type="OrthoDB" id="129986at2157"/>
<name>D7EAA7_METEZ</name>